<comment type="similarity">
    <text evidence="7">Belongs to the class-I pyridoxal-phosphate-dependent aminotransferase family. Alanine aminotransferase subfamily.</text>
</comment>
<dbReference type="InterPro" id="IPR004839">
    <property type="entry name" value="Aminotransferase_I/II_large"/>
</dbReference>
<gene>
    <name evidence="9" type="ORF">V6N11_044239</name>
</gene>
<evidence type="ECO:0000256" key="3">
    <source>
        <dbReference type="ARBA" id="ARBA00022576"/>
    </source>
</evidence>
<keyword evidence="4" id="KW-0808">Transferase</keyword>
<feature type="domain" description="Aminotransferase class I/classII large" evidence="8">
    <location>
        <begin position="25"/>
        <end position="157"/>
    </location>
</feature>
<dbReference type="PANTHER" id="PTHR11751:SF29">
    <property type="entry name" value="ALANINE TRANSAMINASE"/>
    <property type="match status" value="1"/>
</dbReference>
<proteinExistence type="inferred from homology"/>
<dbReference type="Gene3D" id="3.40.640.10">
    <property type="entry name" value="Type I PLP-dependent aspartate aminotransferase-like (Major domain)"/>
    <property type="match status" value="1"/>
</dbReference>
<name>A0ABR2RES4_9ROSI</name>
<comment type="pathway">
    <text evidence="6">Photosynthesis; C4 acid pathway.</text>
</comment>
<evidence type="ECO:0000256" key="4">
    <source>
        <dbReference type="ARBA" id="ARBA00022679"/>
    </source>
</evidence>
<evidence type="ECO:0000256" key="5">
    <source>
        <dbReference type="ARBA" id="ARBA00022898"/>
    </source>
</evidence>
<evidence type="ECO:0000313" key="10">
    <source>
        <dbReference type="Proteomes" id="UP001396334"/>
    </source>
</evidence>
<dbReference type="Proteomes" id="UP001396334">
    <property type="component" value="Unassembled WGS sequence"/>
</dbReference>
<dbReference type="InterPro" id="IPR015421">
    <property type="entry name" value="PyrdxlP-dep_Trfase_major"/>
</dbReference>
<dbReference type="InterPro" id="IPR015424">
    <property type="entry name" value="PyrdxlP-dep_Trfase"/>
</dbReference>
<keyword evidence="3" id="KW-0032">Aminotransferase</keyword>
<organism evidence="9 10">
    <name type="scientific">Hibiscus sabdariffa</name>
    <name type="common">roselle</name>
    <dbReference type="NCBI Taxonomy" id="183260"/>
    <lineage>
        <taxon>Eukaryota</taxon>
        <taxon>Viridiplantae</taxon>
        <taxon>Streptophyta</taxon>
        <taxon>Embryophyta</taxon>
        <taxon>Tracheophyta</taxon>
        <taxon>Spermatophyta</taxon>
        <taxon>Magnoliopsida</taxon>
        <taxon>eudicotyledons</taxon>
        <taxon>Gunneridae</taxon>
        <taxon>Pentapetalae</taxon>
        <taxon>rosids</taxon>
        <taxon>malvids</taxon>
        <taxon>Malvales</taxon>
        <taxon>Malvaceae</taxon>
        <taxon>Malvoideae</taxon>
        <taxon>Hibiscus</taxon>
    </lineage>
</organism>
<protein>
    <recommendedName>
        <fullName evidence="8">Aminotransferase class I/classII large domain-containing protein</fullName>
    </recommendedName>
</protein>
<dbReference type="SUPFAM" id="SSF53383">
    <property type="entry name" value="PLP-dependent transferases"/>
    <property type="match status" value="1"/>
</dbReference>
<dbReference type="PANTHER" id="PTHR11751">
    <property type="entry name" value="ALANINE AMINOTRANSFERASE"/>
    <property type="match status" value="1"/>
</dbReference>
<keyword evidence="10" id="KW-1185">Reference proteome</keyword>
<evidence type="ECO:0000256" key="1">
    <source>
        <dbReference type="ARBA" id="ARBA00001933"/>
    </source>
</evidence>
<dbReference type="InterPro" id="IPR045088">
    <property type="entry name" value="ALAT1/2-like"/>
</dbReference>
<reference evidence="9 10" key="1">
    <citation type="journal article" date="2024" name="G3 (Bethesda)">
        <title>Genome assembly of Hibiscus sabdariffa L. provides insights into metabolisms of medicinal natural products.</title>
        <authorList>
            <person name="Kim T."/>
        </authorList>
    </citation>
    <scope>NUCLEOTIDE SEQUENCE [LARGE SCALE GENOMIC DNA]</scope>
    <source>
        <strain evidence="9">TK-2024</strain>
        <tissue evidence="9">Old leaves</tissue>
    </source>
</reference>
<evidence type="ECO:0000256" key="7">
    <source>
        <dbReference type="ARBA" id="ARBA00025785"/>
    </source>
</evidence>
<comment type="subunit">
    <text evidence="2">Homodimer.</text>
</comment>
<dbReference type="EMBL" id="JBBPBN010000023">
    <property type="protein sequence ID" value="KAK9011387.1"/>
    <property type="molecule type" value="Genomic_DNA"/>
</dbReference>
<keyword evidence="5" id="KW-0663">Pyridoxal phosphate</keyword>
<dbReference type="Pfam" id="PF00155">
    <property type="entry name" value="Aminotran_1_2"/>
    <property type="match status" value="1"/>
</dbReference>
<accession>A0ABR2RES4</accession>
<comment type="cofactor">
    <cofactor evidence="1">
        <name>pyridoxal 5'-phosphate</name>
        <dbReference type="ChEBI" id="CHEBI:597326"/>
    </cofactor>
</comment>
<sequence length="166" mass="19144">MSDEALWDKTTGLGRTTSAYNYNGVKGLHNTIVAGIKARDDIFVDPNDFFLTNGASPGVHMMMQLLIRFRKDEILCRIPQYTLHFASKSLVPYYFDEATRWGLEVSDLKKKLETIKSREIDVRTLVVLNQDNPTGHVLAKKDQKKIVKFCKEEFFSFADRYDLSRE</sequence>
<evidence type="ECO:0000259" key="8">
    <source>
        <dbReference type="Pfam" id="PF00155"/>
    </source>
</evidence>
<evidence type="ECO:0000256" key="6">
    <source>
        <dbReference type="ARBA" id="ARBA00025709"/>
    </source>
</evidence>
<evidence type="ECO:0000256" key="2">
    <source>
        <dbReference type="ARBA" id="ARBA00011738"/>
    </source>
</evidence>
<comment type="caution">
    <text evidence="9">The sequence shown here is derived from an EMBL/GenBank/DDBJ whole genome shotgun (WGS) entry which is preliminary data.</text>
</comment>
<evidence type="ECO:0000313" key="9">
    <source>
        <dbReference type="EMBL" id="KAK9011387.1"/>
    </source>
</evidence>